<accession>A0ABP8FP57</accession>
<protein>
    <recommendedName>
        <fullName evidence="3">YbbR-like protein</fullName>
    </recommendedName>
</protein>
<reference evidence="2" key="1">
    <citation type="journal article" date="2019" name="Int. J. Syst. Evol. Microbiol.">
        <title>The Global Catalogue of Microorganisms (GCM) 10K type strain sequencing project: providing services to taxonomists for standard genome sequencing and annotation.</title>
        <authorList>
            <consortium name="The Broad Institute Genomics Platform"/>
            <consortium name="The Broad Institute Genome Sequencing Center for Infectious Disease"/>
            <person name="Wu L."/>
            <person name="Ma J."/>
        </authorList>
    </citation>
    <scope>NUCLEOTIDE SEQUENCE [LARGE SCALE GENOMIC DNA]</scope>
    <source>
        <strain evidence="2">JCM 17917</strain>
    </source>
</reference>
<evidence type="ECO:0000313" key="2">
    <source>
        <dbReference type="Proteomes" id="UP001501844"/>
    </source>
</evidence>
<sequence length="287" mass="32149">MLNSLNKSYIARISYPIQFVYDQRQLVPVKPLPEEVMISVTGKGWKLLRKSLMFQVKPAELSIRGLPYVKQLPGYALRPAIANALDGLELNYVATDTLYFDFDRIATRKMPLMVDTTTVKIAPGFAYGGNLAIRPDSITFTGPLQIISLFPNPYPLAVPDSPFSAPFKGDMLLMHDFSNLVKADISKAQVQFNVIPLEKQELVVQPVLKNFPGQYRLQYLNGPVRVKYAYHPRSRDKIQLGQFQVTLDYERYNAADSTIVPTVTQKPAGVRQTSIAPGKVKISLTAL</sequence>
<name>A0ABP8FP57_9BACT</name>
<evidence type="ECO:0008006" key="3">
    <source>
        <dbReference type="Google" id="ProtNLM"/>
    </source>
</evidence>
<comment type="caution">
    <text evidence="1">The sequence shown here is derived from an EMBL/GenBank/DDBJ whole genome shotgun (WGS) entry which is preliminary data.</text>
</comment>
<dbReference type="EMBL" id="BAABGX010000002">
    <property type="protein sequence ID" value="GAA4308182.1"/>
    <property type="molecule type" value="Genomic_DNA"/>
</dbReference>
<organism evidence="1 2">
    <name type="scientific">Nibribacter koreensis</name>
    <dbReference type="NCBI Taxonomy" id="1084519"/>
    <lineage>
        <taxon>Bacteria</taxon>
        <taxon>Pseudomonadati</taxon>
        <taxon>Bacteroidota</taxon>
        <taxon>Cytophagia</taxon>
        <taxon>Cytophagales</taxon>
        <taxon>Hymenobacteraceae</taxon>
        <taxon>Nibribacter</taxon>
    </lineage>
</organism>
<evidence type="ECO:0000313" key="1">
    <source>
        <dbReference type="EMBL" id="GAA4308182.1"/>
    </source>
</evidence>
<proteinExistence type="predicted"/>
<keyword evidence="2" id="KW-1185">Reference proteome</keyword>
<dbReference type="Proteomes" id="UP001501844">
    <property type="component" value="Unassembled WGS sequence"/>
</dbReference>
<gene>
    <name evidence="1" type="ORF">GCM10023183_24600</name>
</gene>